<protein>
    <submittedName>
        <fullName evidence="1">Uncharacterized protein</fullName>
    </submittedName>
</protein>
<evidence type="ECO:0000313" key="2">
    <source>
        <dbReference type="Proteomes" id="UP000006426"/>
    </source>
</evidence>
<name>A0AAD0M5X0_PSEAV</name>
<geneLocation type="plasmid" evidence="2">
    <name>pmppla107</name>
</geneLocation>
<reference evidence="1 2" key="1">
    <citation type="journal article" date="2011" name="PLoS Pathog.">
        <title>Dynamic evolution of pathogenicity revealed by sequencing and comparative genomics of 19 Pseudomonas syringae isolates.</title>
        <authorList>
            <person name="Baltrus D.A."/>
            <person name="Nishimura M.T."/>
            <person name="Romanchuk A."/>
            <person name="Chang J.H."/>
            <person name="Mukhtar M.S."/>
            <person name="Cherkis K."/>
            <person name="Roach J."/>
            <person name="Grant S.R."/>
            <person name="Jones C.D."/>
            <person name="Dangl J.L."/>
        </authorList>
    </citation>
    <scope>NUCLEOTIDE SEQUENCE [LARGE SCALE GENOMIC DNA]</scope>
    <source>
        <strain evidence="1 2">M301315</strain>
    </source>
</reference>
<evidence type="ECO:0000313" key="1">
    <source>
        <dbReference type="EMBL" id="AXH59466.1"/>
    </source>
</evidence>
<sequence length="411" mass="44291">MLLEALNNKTWKDEYKIHAWSYEQGQEILLATITLDQNKQLVVKPSDAGAPLYARMGLLPTNSNDAYSLDLAEAPATLVATALGLPGNSQSFLRGLQEDLGHYPGAYDMLEVALRGHPEQSGRLNASGSEDRVLKIPVNHFVDLMADNTGAPKDLYVRHQEEYQGMTKSSVLAKNGSLIIPAYLVTVDSDPHANANDRLAIYAAALKEAGSIDGVLADKPLKFVRTADGKPALLVQDATKPSFTALGVVASTRNADVLQVSVRSAQLEAKRSLENGATLIRSKDEPSVRAFVQVSALQDLVQDSQGLSVNMPRKSEAGQVRAERLNVPRHMTVEGLGAMITASAGQVAERAERQAIGIQGGSDIGDQAVQKLRSFARKASSFLAELERLPTAQTPEEPARAARVYDIMDLS</sequence>
<gene>
    <name evidence="1" type="ORF">PLA107_030020</name>
</gene>
<proteinExistence type="predicted"/>
<dbReference type="GeneID" id="39474216"/>
<dbReference type="Proteomes" id="UP000006426">
    <property type="component" value="Plasmid pmppla107"/>
</dbReference>
<dbReference type="AlphaFoldDB" id="A0AAD0M5X0"/>
<dbReference type="RefSeq" id="WP_005742347.1">
    <property type="nucleotide sequence ID" value="NZ_CP031226.1"/>
</dbReference>
<accession>A0AAD0M5X0</accession>
<dbReference type="EMBL" id="CP031226">
    <property type="protein sequence ID" value="AXH59466.1"/>
    <property type="molecule type" value="Genomic_DNA"/>
</dbReference>
<organism evidence="1 2">
    <name type="scientific">Pseudomonas amygdali pv. lachrymans str. M301315</name>
    <dbReference type="NCBI Taxonomy" id="629260"/>
    <lineage>
        <taxon>Bacteria</taxon>
        <taxon>Pseudomonadati</taxon>
        <taxon>Pseudomonadota</taxon>
        <taxon>Gammaproteobacteria</taxon>
        <taxon>Pseudomonadales</taxon>
        <taxon>Pseudomonadaceae</taxon>
        <taxon>Pseudomonas</taxon>
        <taxon>Pseudomonas amygdali</taxon>
    </lineage>
</organism>
<keyword evidence="1" id="KW-0614">Plasmid</keyword>